<feature type="compositionally biased region" description="Polar residues" evidence="1">
    <location>
        <begin position="134"/>
        <end position="149"/>
    </location>
</feature>
<keyword evidence="3" id="KW-1185">Reference proteome</keyword>
<evidence type="ECO:0000313" key="3">
    <source>
        <dbReference type="Proteomes" id="UP000224634"/>
    </source>
</evidence>
<feature type="compositionally biased region" description="Polar residues" evidence="1">
    <location>
        <begin position="28"/>
        <end position="37"/>
    </location>
</feature>
<feature type="region of interest" description="Disordered" evidence="1">
    <location>
        <begin position="1"/>
        <end position="177"/>
    </location>
</feature>
<feature type="compositionally biased region" description="Basic and acidic residues" evidence="1">
    <location>
        <begin position="490"/>
        <end position="501"/>
    </location>
</feature>
<name>A0A2B7Y900_POLH7</name>
<evidence type="ECO:0000256" key="1">
    <source>
        <dbReference type="SAM" id="MobiDB-lite"/>
    </source>
</evidence>
<organism evidence="2 3">
    <name type="scientific">Polytolypa hystricis (strain UAMH7299)</name>
    <dbReference type="NCBI Taxonomy" id="1447883"/>
    <lineage>
        <taxon>Eukaryota</taxon>
        <taxon>Fungi</taxon>
        <taxon>Dikarya</taxon>
        <taxon>Ascomycota</taxon>
        <taxon>Pezizomycotina</taxon>
        <taxon>Eurotiomycetes</taxon>
        <taxon>Eurotiomycetidae</taxon>
        <taxon>Onygenales</taxon>
        <taxon>Onygenales incertae sedis</taxon>
        <taxon>Polytolypa</taxon>
    </lineage>
</organism>
<feature type="compositionally biased region" description="Polar residues" evidence="1">
    <location>
        <begin position="307"/>
        <end position="322"/>
    </location>
</feature>
<feature type="compositionally biased region" description="Basic residues" evidence="1">
    <location>
        <begin position="375"/>
        <end position="385"/>
    </location>
</feature>
<feature type="compositionally biased region" description="Acidic residues" evidence="1">
    <location>
        <begin position="391"/>
        <end position="400"/>
    </location>
</feature>
<proteinExistence type="predicted"/>
<protein>
    <submittedName>
        <fullName evidence="2">Uncharacterized protein</fullName>
    </submittedName>
</protein>
<dbReference type="AlphaFoldDB" id="A0A2B7Y900"/>
<dbReference type="GO" id="GO:0003677">
    <property type="term" value="F:DNA binding"/>
    <property type="evidence" value="ECO:0007669"/>
    <property type="project" value="InterPro"/>
</dbReference>
<feature type="compositionally biased region" description="Acidic residues" evidence="1">
    <location>
        <begin position="198"/>
        <end position="215"/>
    </location>
</feature>
<evidence type="ECO:0000313" key="2">
    <source>
        <dbReference type="EMBL" id="PGH17986.1"/>
    </source>
</evidence>
<dbReference type="EMBL" id="PDNA01000060">
    <property type="protein sequence ID" value="PGH17986.1"/>
    <property type="molecule type" value="Genomic_DNA"/>
</dbReference>
<feature type="compositionally biased region" description="Polar residues" evidence="1">
    <location>
        <begin position="104"/>
        <end position="120"/>
    </location>
</feature>
<feature type="compositionally biased region" description="Low complexity" evidence="1">
    <location>
        <begin position="461"/>
        <end position="482"/>
    </location>
</feature>
<comment type="caution">
    <text evidence="2">The sequence shown here is derived from an EMBL/GenBank/DDBJ whole genome shotgun (WGS) entry which is preliminary data.</text>
</comment>
<dbReference type="STRING" id="1447883.A0A2B7Y900"/>
<feature type="compositionally biased region" description="Basic residues" evidence="1">
    <location>
        <begin position="1"/>
        <end position="13"/>
    </location>
</feature>
<gene>
    <name evidence="2" type="ORF">AJ80_04607</name>
</gene>
<reference evidence="2 3" key="1">
    <citation type="submission" date="2017-10" db="EMBL/GenBank/DDBJ databases">
        <title>Comparative genomics in systemic dimorphic fungi from Ajellomycetaceae.</title>
        <authorList>
            <person name="Munoz J.F."/>
            <person name="Mcewen J.G."/>
            <person name="Clay O.K."/>
            <person name="Cuomo C.A."/>
        </authorList>
    </citation>
    <scope>NUCLEOTIDE SEQUENCE [LARGE SCALE GENOMIC DNA]</scope>
    <source>
        <strain evidence="2 3">UAMH7299</strain>
    </source>
</reference>
<feature type="compositionally biased region" description="Basic residues" evidence="1">
    <location>
        <begin position="340"/>
        <end position="353"/>
    </location>
</feature>
<feature type="region of interest" description="Disordered" evidence="1">
    <location>
        <begin position="198"/>
        <end position="516"/>
    </location>
</feature>
<dbReference type="Proteomes" id="UP000224634">
    <property type="component" value="Unassembled WGS sequence"/>
</dbReference>
<dbReference type="InterPro" id="IPR017956">
    <property type="entry name" value="AT_hook_DNA-bd_motif"/>
</dbReference>
<sequence>MPRPAARRGRPKRANNTTATAKPGVVTPTKQNTSRNNEIYEDDSDGLVAAAPEQKRGRGRPRKEVYMSGGLGRDEDEDEDEGGAKRTRNKRVSRGMDREEPSSAIRTTSTAKTRRNTPSLGRSSSVGRRGDGSATPSTAQRRDTSSNFSVLRRKGDASSRVQKNGTPAFESSMLSAFRPRQRQMSILHMMEDSLLSDADTDDEDLLGSILPEDESTPLHVSNRMGLPDGVLANLSPSASRIQLPGSIKRKKLDDDGEDDNNNNREEDPAPQSPDEPMNEPSNDDHEIASEDDLLPPPLPKPHESPEIGSQTMIPPVSSSDGPSPTMDGLDPTAEDDTITVHKRRSAKRSQRKKSTIDPATKASVPTDILRQNLLPRRRRRQRRQRHQPENMEFDIEDSDDTSSPSDVEEDAKRRFMPRRPGRPSNMLTNSRSRVNKKGGQDARRKGSGHKNDAPRKRGRPKSTSSGSTRTTTTTTKLSPPGKDSVTYSSRPRESDLDKENQPYDLQMSDGSPDTSATAFVSDELLAQARKFAEIGQWELEFEDVSPQQSSPGR</sequence>
<dbReference type="SMART" id="SM00384">
    <property type="entry name" value="AT_hook"/>
    <property type="match status" value="3"/>
</dbReference>
<dbReference type="OrthoDB" id="5423493at2759"/>
<feature type="compositionally biased region" description="Basic and acidic residues" evidence="1">
    <location>
        <begin position="438"/>
        <end position="455"/>
    </location>
</feature>
<accession>A0A2B7Y900</accession>